<evidence type="ECO:0000313" key="1">
    <source>
        <dbReference type="EMBL" id="XCN78231.1"/>
    </source>
</evidence>
<dbReference type="EMBL" id="CP159278">
    <property type="protein sequence ID" value="XCN78231.1"/>
    <property type="molecule type" value="Genomic_DNA"/>
</dbReference>
<accession>A0AAU8M9S5</accession>
<reference evidence="1" key="1">
    <citation type="journal article" date="2014" name="Genome Announc.">
        <title>Draft Genome Sequences of a Phylogenetically Diverse Suite of Pseudomonas syringae Strains from Multiple Source Populations.</title>
        <authorList>
            <person name="Baltrus D.A."/>
            <person name="Yourstone S."/>
            <person name="Lind A."/>
            <person name="Guilbaud C."/>
            <person name="Sands D.C."/>
            <person name="Jones C.D."/>
            <person name="Morris C.E."/>
            <person name="Dangl J.L."/>
        </authorList>
    </citation>
    <scope>NUCLEOTIDE SEQUENCE</scope>
    <source>
        <strain evidence="1">USA007</strain>
    </source>
</reference>
<organism evidence="1">
    <name type="scientific">Pseudomonas syringae USA007</name>
    <dbReference type="NCBI Taxonomy" id="1357288"/>
    <lineage>
        <taxon>Bacteria</taxon>
        <taxon>Pseudomonadati</taxon>
        <taxon>Pseudomonadota</taxon>
        <taxon>Gammaproteobacteria</taxon>
        <taxon>Pseudomonadales</taxon>
        <taxon>Pseudomonadaceae</taxon>
        <taxon>Pseudomonas</taxon>
        <taxon>Pseudomonas syringae</taxon>
    </lineage>
</organism>
<proteinExistence type="predicted"/>
<dbReference type="RefSeq" id="WP_080270334.1">
    <property type="nucleotide sequence ID" value="NZ_CP159278.1"/>
</dbReference>
<name>A0AAU8M9S5_PSESX</name>
<gene>
    <name evidence="1" type="ORF">N027_01360</name>
</gene>
<sequence length="126" mass="14119">MKSKDIIEKVDFTSFANSNFCDPTTRELLKNAKKSETDFLIPPEISFYDNQNKDTLASTIEIRAQNLASQGRRLNGANLCASSLRTSNDKAPRSWVPLETEGFLLIFIINAESLRVEGCMSLKNLT</sequence>
<protein>
    <submittedName>
        <fullName evidence="1">Uncharacterized protein</fullName>
    </submittedName>
</protein>
<reference evidence="1" key="2">
    <citation type="submission" date="2024-07" db="EMBL/GenBank/DDBJ databases">
        <title>A complete genome sequence for Pseudomonas syringae USA007.</title>
        <authorList>
            <person name="Baltrus D.A."/>
        </authorList>
    </citation>
    <scope>NUCLEOTIDE SEQUENCE</scope>
    <source>
        <strain evidence="1">USA007</strain>
    </source>
</reference>
<dbReference type="AlphaFoldDB" id="A0AAU8M9S5"/>